<dbReference type="PANTHER" id="PTHR22975">
    <property type="entry name" value="UBIQUITIN SPECIFIC PROTEINASE"/>
    <property type="match status" value="1"/>
</dbReference>
<dbReference type="AlphaFoldDB" id="A0A8X7S9E5"/>
<comment type="caution">
    <text evidence="4">The sequence shown here is derived from an EMBL/GenBank/DDBJ whole genome shotgun (WGS) entry which is preliminary data.</text>
</comment>
<gene>
    <name evidence="4" type="ORF">Bca52824_029816</name>
</gene>
<keyword evidence="5" id="KW-1185">Reference proteome</keyword>
<dbReference type="GO" id="GO:0004843">
    <property type="term" value="F:cysteine-type deubiquitinase activity"/>
    <property type="evidence" value="ECO:0007669"/>
    <property type="project" value="InterPro"/>
</dbReference>
<proteinExistence type="predicted"/>
<accession>A0A8X7S9E5</accession>
<sequence>MQTTNVVHHVISICPPIFTIVLEWEKSETDKEIYETIEALEWEIDISRLYEGLEPNTNYRLVSMVGYGEEDEEHICMVYEKNRWTNFRRESLLGEVVGNKWKSLVTFCGERKVRPEILLYAADKCIEKPSIDV</sequence>
<dbReference type="PANTHER" id="PTHR22975:SF23">
    <property type="entry name" value="F6D8.33-RELATED"/>
    <property type="match status" value="1"/>
</dbReference>
<evidence type="ECO:0000259" key="3">
    <source>
        <dbReference type="Pfam" id="PF00443"/>
    </source>
</evidence>
<organism evidence="4 5">
    <name type="scientific">Brassica carinata</name>
    <name type="common">Ethiopian mustard</name>
    <name type="synonym">Abyssinian cabbage</name>
    <dbReference type="NCBI Taxonomy" id="52824"/>
    <lineage>
        <taxon>Eukaryota</taxon>
        <taxon>Viridiplantae</taxon>
        <taxon>Streptophyta</taxon>
        <taxon>Embryophyta</taxon>
        <taxon>Tracheophyta</taxon>
        <taxon>Spermatophyta</taxon>
        <taxon>Magnoliopsida</taxon>
        <taxon>eudicotyledons</taxon>
        <taxon>Gunneridae</taxon>
        <taxon>Pentapetalae</taxon>
        <taxon>rosids</taxon>
        <taxon>malvids</taxon>
        <taxon>Brassicales</taxon>
        <taxon>Brassicaceae</taxon>
        <taxon>Brassiceae</taxon>
        <taxon>Brassica</taxon>
    </lineage>
</organism>
<dbReference type="Pfam" id="PF00443">
    <property type="entry name" value="UCH"/>
    <property type="match status" value="1"/>
</dbReference>
<dbReference type="InterPro" id="IPR052398">
    <property type="entry name" value="Ubiquitin_hydrolase_53/54"/>
</dbReference>
<dbReference type="Proteomes" id="UP000886595">
    <property type="component" value="Unassembled WGS sequence"/>
</dbReference>
<evidence type="ECO:0000256" key="1">
    <source>
        <dbReference type="ARBA" id="ARBA00022786"/>
    </source>
</evidence>
<dbReference type="InterPro" id="IPR001394">
    <property type="entry name" value="Peptidase_C19_UCH"/>
</dbReference>
<evidence type="ECO:0000256" key="2">
    <source>
        <dbReference type="ARBA" id="ARBA00022801"/>
    </source>
</evidence>
<reference evidence="4 5" key="1">
    <citation type="submission" date="2020-02" db="EMBL/GenBank/DDBJ databases">
        <authorList>
            <person name="Ma Q."/>
            <person name="Huang Y."/>
            <person name="Song X."/>
            <person name="Pei D."/>
        </authorList>
    </citation>
    <scope>NUCLEOTIDE SEQUENCE [LARGE SCALE GENOMIC DNA]</scope>
    <source>
        <strain evidence="4">Sxm20200214</strain>
        <tissue evidence="4">Leaf</tissue>
    </source>
</reference>
<protein>
    <recommendedName>
        <fullName evidence="3">Peptidase C19 ubiquitin carboxyl-terminal hydrolase domain-containing protein</fullName>
    </recommendedName>
</protein>
<dbReference type="GO" id="GO:0016579">
    <property type="term" value="P:protein deubiquitination"/>
    <property type="evidence" value="ECO:0007669"/>
    <property type="project" value="InterPro"/>
</dbReference>
<evidence type="ECO:0000313" key="4">
    <source>
        <dbReference type="EMBL" id="KAG2301165.1"/>
    </source>
</evidence>
<dbReference type="EMBL" id="JAAMPC010000007">
    <property type="protein sequence ID" value="KAG2301165.1"/>
    <property type="molecule type" value="Genomic_DNA"/>
</dbReference>
<name>A0A8X7S9E5_BRACI</name>
<feature type="domain" description="Peptidase C19 ubiquitin carboxyl-terminal hydrolase" evidence="3">
    <location>
        <begin position="7"/>
        <end position="98"/>
    </location>
</feature>
<keyword evidence="2" id="KW-0378">Hydrolase</keyword>
<keyword evidence="1" id="KW-0833">Ubl conjugation pathway</keyword>
<dbReference type="OrthoDB" id="1109118at2759"/>
<evidence type="ECO:0000313" key="5">
    <source>
        <dbReference type="Proteomes" id="UP000886595"/>
    </source>
</evidence>